<comment type="subcellular location">
    <subcellularLocation>
        <location evidence="1">Cell envelope</location>
    </subcellularLocation>
</comment>
<feature type="region of interest" description="Disordered" evidence="5">
    <location>
        <begin position="45"/>
        <end position="75"/>
    </location>
</feature>
<accession>A0A7K1FT34</accession>
<dbReference type="SUPFAM" id="SSF53807">
    <property type="entry name" value="Helical backbone' metal receptor"/>
    <property type="match status" value="1"/>
</dbReference>
<evidence type="ECO:0000313" key="8">
    <source>
        <dbReference type="EMBL" id="MTD17281.1"/>
    </source>
</evidence>
<reference evidence="8 9" key="1">
    <citation type="submission" date="2019-11" db="EMBL/GenBank/DDBJ databases">
        <authorList>
            <person name="Jiang L.-Q."/>
        </authorList>
    </citation>
    <scope>NUCLEOTIDE SEQUENCE [LARGE SCALE GENOMIC DNA]</scope>
    <source>
        <strain evidence="8 9">YIM 132087</strain>
    </source>
</reference>
<dbReference type="Pfam" id="PF01497">
    <property type="entry name" value="Peripla_BP_2"/>
    <property type="match status" value="1"/>
</dbReference>
<dbReference type="RefSeq" id="WP_154771272.1">
    <property type="nucleotide sequence ID" value="NZ_WLYK01000017.1"/>
</dbReference>
<keyword evidence="4 6" id="KW-0732">Signal</keyword>
<dbReference type="PROSITE" id="PS51257">
    <property type="entry name" value="PROKAR_LIPOPROTEIN"/>
    <property type="match status" value="1"/>
</dbReference>
<evidence type="ECO:0000256" key="6">
    <source>
        <dbReference type="SAM" id="SignalP"/>
    </source>
</evidence>
<comment type="similarity">
    <text evidence="2">Belongs to the bacterial solute-binding protein 8 family.</text>
</comment>
<evidence type="ECO:0000256" key="2">
    <source>
        <dbReference type="ARBA" id="ARBA00008814"/>
    </source>
</evidence>
<evidence type="ECO:0000256" key="1">
    <source>
        <dbReference type="ARBA" id="ARBA00004196"/>
    </source>
</evidence>
<sequence length="370" mass="37264">MHRLTRTFAAAVAAVATLGLAACSSGSDAGTSSTAATTAATSAASSATSAAPSSDSATSAAGSSTSASSAASGPVTVTDQFGTVTVPELPADAKVVALGWSDAEMALALGVVPVAVYDWQGFGEANKGVGPWATSLFGDVTPEIITRGDQTLNYEQILALSPDLILNTRSSGDEAEYERLSEIAPTVGAPAGTAAFATAWDDQMTQVATALGKASEGETIVADVKQQIADVAAENPDFEGKTIVSASKFGDAYGAYLAGDGRFDLLADLGFVQNPAVLDLEASGFYAAVSAEQVTAFDADVAVVVPIGFTLAETEADPLLQSLTVTKDGREIIVDPAGELSGAYSAASVLSIPVVLEQLTPQLVTAVGKL</sequence>
<keyword evidence="9" id="KW-1185">Reference proteome</keyword>
<feature type="compositionally biased region" description="Low complexity" evidence="5">
    <location>
        <begin position="45"/>
        <end position="73"/>
    </location>
</feature>
<feature type="domain" description="Fe/B12 periplasmic-binding" evidence="7">
    <location>
        <begin position="94"/>
        <end position="367"/>
    </location>
</feature>
<dbReference type="EMBL" id="WLYK01000017">
    <property type="protein sequence ID" value="MTD17281.1"/>
    <property type="molecule type" value="Genomic_DNA"/>
</dbReference>
<keyword evidence="3" id="KW-0813">Transport</keyword>
<dbReference type="InterPro" id="IPR002491">
    <property type="entry name" value="ABC_transptr_periplasmic_BD"/>
</dbReference>
<dbReference type="GO" id="GO:0030288">
    <property type="term" value="C:outer membrane-bounded periplasmic space"/>
    <property type="evidence" value="ECO:0007669"/>
    <property type="project" value="TreeGrafter"/>
</dbReference>
<dbReference type="PANTHER" id="PTHR30532:SF24">
    <property type="entry name" value="FERRIC ENTEROBACTIN-BINDING PERIPLASMIC PROTEIN FEPB"/>
    <property type="match status" value="1"/>
</dbReference>
<dbReference type="CDD" id="cd01146">
    <property type="entry name" value="FhuD"/>
    <property type="match status" value="1"/>
</dbReference>
<evidence type="ECO:0000256" key="4">
    <source>
        <dbReference type="ARBA" id="ARBA00022729"/>
    </source>
</evidence>
<evidence type="ECO:0000313" key="9">
    <source>
        <dbReference type="Proteomes" id="UP000460221"/>
    </source>
</evidence>
<gene>
    <name evidence="8" type="ORF">GIS00_25445</name>
</gene>
<feature type="chain" id="PRO_5029872163" evidence="6">
    <location>
        <begin position="30"/>
        <end position="370"/>
    </location>
</feature>
<evidence type="ECO:0000256" key="3">
    <source>
        <dbReference type="ARBA" id="ARBA00022448"/>
    </source>
</evidence>
<organism evidence="8 9">
    <name type="scientific">Nakamurella alba</name>
    <dbReference type="NCBI Taxonomy" id="2665158"/>
    <lineage>
        <taxon>Bacteria</taxon>
        <taxon>Bacillati</taxon>
        <taxon>Actinomycetota</taxon>
        <taxon>Actinomycetes</taxon>
        <taxon>Nakamurellales</taxon>
        <taxon>Nakamurellaceae</taxon>
        <taxon>Nakamurella</taxon>
    </lineage>
</organism>
<dbReference type="AlphaFoldDB" id="A0A7K1FT34"/>
<feature type="signal peptide" evidence="6">
    <location>
        <begin position="1"/>
        <end position="29"/>
    </location>
</feature>
<dbReference type="Proteomes" id="UP000460221">
    <property type="component" value="Unassembled WGS sequence"/>
</dbReference>
<name>A0A7K1FT34_9ACTN</name>
<dbReference type="Gene3D" id="3.40.50.1980">
    <property type="entry name" value="Nitrogenase molybdenum iron protein domain"/>
    <property type="match status" value="2"/>
</dbReference>
<dbReference type="GO" id="GO:1901678">
    <property type="term" value="P:iron coordination entity transport"/>
    <property type="evidence" value="ECO:0007669"/>
    <property type="project" value="UniProtKB-ARBA"/>
</dbReference>
<dbReference type="InterPro" id="IPR051313">
    <property type="entry name" value="Bact_iron-sidero_bind"/>
</dbReference>
<comment type="caution">
    <text evidence="8">The sequence shown here is derived from an EMBL/GenBank/DDBJ whole genome shotgun (WGS) entry which is preliminary data.</text>
</comment>
<protein>
    <submittedName>
        <fullName evidence="8">ABC transporter substrate-binding protein</fullName>
    </submittedName>
</protein>
<dbReference type="PROSITE" id="PS50983">
    <property type="entry name" value="FE_B12_PBP"/>
    <property type="match status" value="1"/>
</dbReference>
<dbReference type="PANTHER" id="PTHR30532">
    <property type="entry name" value="IRON III DICITRATE-BINDING PERIPLASMIC PROTEIN"/>
    <property type="match status" value="1"/>
</dbReference>
<evidence type="ECO:0000259" key="7">
    <source>
        <dbReference type="PROSITE" id="PS50983"/>
    </source>
</evidence>
<evidence type="ECO:0000256" key="5">
    <source>
        <dbReference type="SAM" id="MobiDB-lite"/>
    </source>
</evidence>
<proteinExistence type="inferred from homology"/>